<evidence type="ECO:0000256" key="9">
    <source>
        <dbReference type="ARBA" id="ARBA00030930"/>
    </source>
</evidence>
<dbReference type="OrthoDB" id="412814at2759"/>
<dbReference type="InParanoid" id="A0A482WZD4"/>
<evidence type="ECO:0000256" key="1">
    <source>
        <dbReference type="ARBA" id="ARBA00009528"/>
    </source>
</evidence>
<evidence type="ECO:0000256" key="3">
    <source>
        <dbReference type="ARBA" id="ARBA00022438"/>
    </source>
</evidence>
<evidence type="ECO:0000256" key="14">
    <source>
        <dbReference type="ARBA" id="ARBA00049107"/>
    </source>
</evidence>
<evidence type="ECO:0000259" key="15">
    <source>
        <dbReference type="Pfam" id="PF00883"/>
    </source>
</evidence>
<dbReference type="Gene3D" id="3.40.220.10">
    <property type="entry name" value="Leucine Aminopeptidase, subunit E, domain 1"/>
    <property type="match status" value="1"/>
</dbReference>
<dbReference type="SUPFAM" id="SSF52949">
    <property type="entry name" value="Macro domain-like"/>
    <property type="match status" value="1"/>
</dbReference>
<organism evidence="17 18">
    <name type="scientific">Laodelphax striatellus</name>
    <name type="common">Small brown planthopper</name>
    <name type="synonym">Delphax striatella</name>
    <dbReference type="NCBI Taxonomy" id="195883"/>
    <lineage>
        <taxon>Eukaryota</taxon>
        <taxon>Metazoa</taxon>
        <taxon>Ecdysozoa</taxon>
        <taxon>Arthropoda</taxon>
        <taxon>Hexapoda</taxon>
        <taxon>Insecta</taxon>
        <taxon>Pterygota</taxon>
        <taxon>Neoptera</taxon>
        <taxon>Paraneoptera</taxon>
        <taxon>Hemiptera</taxon>
        <taxon>Auchenorrhyncha</taxon>
        <taxon>Fulgoroidea</taxon>
        <taxon>Delphacidae</taxon>
        <taxon>Criomorphinae</taxon>
        <taxon>Laodelphax</taxon>
    </lineage>
</organism>
<dbReference type="SUPFAM" id="SSF53187">
    <property type="entry name" value="Zn-dependent exopeptidases"/>
    <property type="match status" value="1"/>
</dbReference>
<comment type="similarity">
    <text evidence="1">Belongs to the peptidase M17 family.</text>
</comment>
<reference evidence="17 18" key="1">
    <citation type="journal article" date="2017" name="Gigascience">
        <title>Genome sequence of the small brown planthopper, Laodelphax striatellus.</title>
        <authorList>
            <person name="Zhu J."/>
            <person name="Jiang F."/>
            <person name="Wang X."/>
            <person name="Yang P."/>
            <person name="Bao Y."/>
            <person name="Zhao W."/>
            <person name="Wang W."/>
            <person name="Lu H."/>
            <person name="Wang Q."/>
            <person name="Cui N."/>
            <person name="Li J."/>
            <person name="Chen X."/>
            <person name="Luo L."/>
            <person name="Yu J."/>
            <person name="Kang L."/>
            <person name="Cui F."/>
        </authorList>
    </citation>
    <scope>NUCLEOTIDE SEQUENCE [LARGE SCALE GENOMIC DNA]</scope>
    <source>
        <strain evidence="17">Lst14</strain>
    </source>
</reference>
<dbReference type="InterPro" id="IPR008283">
    <property type="entry name" value="Peptidase_M17_N"/>
</dbReference>
<evidence type="ECO:0000256" key="7">
    <source>
        <dbReference type="ARBA" id="ARBA00023625"/>
    </source>
</evidence>
<dbReference type="GO" id="GO:0006508">
    <property type="term" value="P:proteolysis"/>
    <property type="evidence" value="ECO:0007669"/>
    <property type="project" value="UniProtKB-KW"/>
</dbReference>
<feature type="non-terminal residue" evidence="17">
    <location>
        <position position="451"/>
    </location>
</feature>
<dbReference type="Pfam" id="PF02789">
    <property type="entry name" value="Peptidase_M17_N"/>
    <property type="match status" value="1"/>
</dbReference>
<dbReference type="Pfam" id="PF00883">
    <property type="entry name" value="Peptidase_M17"/>
    <property type="match status" value="1"/>
</dbReference>
<dbReference type="PRINTS" id="PR00481">
    <property type="entry name" value="LAMNOPPTDASE"/>
</dbReference>
<evidence type="ECO:0000256" key="2">
    <source>
        <dbReference type="ARBA" id="ARBA00014190"/>
    </source>
</evidence>
<evidence type="ECO:0000256" key="8">
    <source>
        <dbReference type="ARBA" id="ARBA00029605"/>
    </source>
</evidence>
<evidence type="ECO:0000256" key="12">
    <source>
        <dbReference type="ARBA" id="ARBA00045966"/>
    </source>
</evidence>
<dbReference type="InterPro" id="IPR011356">
    <property type="entry name" value="Leucine_aapep/pepB"/>
</dbReference>
<evidence type="ECO:0000256" key="5">
    <source>
        <dbReference type="ARBA" id="ARBA00022801"/>
    </source>
</evidence>
<dbReference type="Proteomes" id="UP000291343">
    <property type="component" value="Unassembled WGS sequence"/>
</dbReference>
<gene>
    <name evidence="17" type="ORF">LSTR_LSTR012167</name>
</gene>
<protein>
    <recommendedName>
        <fullName evidence="2">Cytosol aminopeptidase</fullName>
        <ecNumber evidence="7">3.4.13.23</ecNumber>
    </recommendedName>
    <alternativeName>
        <fullName evidence="10">Cysteinylglycine-S-conjugate dipeptidase</fullName>
    </alternativeName>
    <alternativeName>
        <fullName evidence="11">Leucine aminopeptidase 3</fullName>
    </alternativeName>
    <alternativeName>
        <fullName evidence="9">Proline aminopeptidase</fullName>
    </alternativeName>
    <alternativeName>
        <fullName evidence="8">Prolyl aminopeptidase</fullName>
    </alternativeName>
</protein>
<sequence>MHKSTKLLRYLRNNGEKFSKFVVCSRNVTNQSQAASNALVIGVYDSKEKDNQNEFSEAGEKVNETSNGLLRELLDRQHIPLGSAQVYSHLGIEGFTHIALAGVGPRNPNRLNHTEQLNEERENIRLAAGLGVRKVQQRGANKISIEGFTEPEAAAEGSLLAAYDYNANLSIDVTPPQISLYEHSDTNSWASGEINAECQNWARHLSHAPANLKFPEMYAEEICEKLSRYDIRVDIRKKDWLRSRHMHASLEAAKSSCHPPILLELSYCGTDIEDGMVAFVGKGNIFDSGALFIKPCKGMHHFRADMAGAAAICAAFQGIARKRIPINIKAAILLYMNMPSPMGLKPGDILKNRNTKFMRATDPDNDCRLVLSEIVDYVGTYAPDVIVSVGTYTRSISDALGISATGIFTRNYPLFTEFHRAGLESGDRVWRMPLWKHYADLNTKYPDVDLD</sequence>
<keyword evidence="4" id="KW-0645">Protease</keyword>
<comment type="catalytic activity">
    <reaction evidence="13">
        <text>S-benzyl-L-cysteinylglycine + H2O = S-benzyl-L-cysteine + glycine</text>
        <dbReference type="Rhea" id="RHEA:62568"/>
        <dbReference type="ChEBI" id="CHEBI:15377"/>
        <dbReference type="ChEBI" id="CHEBI:57305"/>
        <dbReference type="ChEBI" id="CHEBI:145802"/>
        <dbReference type="ChEBI" id="CHEBI:145803"/>
    </reaction>
    <physiologicalReaction direction="left-to-right" evidence="13">
        <dbReference type="Rhea" id="RHEA:62569"/>
    </physiologicalReaction>
</comment>
<dbReference type="GO" id="GO:0070006">
    <property type="term" value="F:metalloaminopeptidase activity"/>
    <property type="evidence" value="ECO:0007669"/>
    <property type="project" value="InterPro"/>
</dbReference>
<name>A0A482WZD4_LAOST</name>
<dbReference type="EMBL" id="QKKF02021346">
    <property type="protein sequence ID" value="RZF38895.1"/>
    <property type="molecule type" value="Genomic_DNA"/>
</dbReference>
<dbReference type="EC" id="3.4.13.23" evidence="7"/>
<keyword evidence="18" id="KW-1185">Reference proteome</keyword>
<dbReference type="InterPro" id="IPR043472">
    <property type="entry name" value="Macro_dom-like"/>
</dbReference>
<comment type="catalytic activity">
    <reaction evidence="14">
        <text>L-cysteinylglycine + H2O = L-cysteine + glycine</text>
        <dbReference type="Rhea" id="RHEA:28783"/>
        <dbReference type="ChEBI" id="CHEBI:15377"/>
        <dbReference type="ChEBI" id="CHEBI:35235"/>
        <dbReference type="ChEBI" id="CHEBI:57305"/>
        <dbReference type="ChEBI" id="CHEBI:61694"/>
    </reaction>
    <physiologicalReaction direction="left-to-right" evidence="14">
        <dbReference type="Rhea" id="RHEA:28784"/>
    </physiologicalReaction>
</comment>
<dbReference type="PANTHER" id="PTHR11963:SF16">
    <property type="entry name" value="CYTOSOL AMINOPEPTIDASE"/>
    <property type="match status" value="1"/>
</dbReference>
<evidence type="ECO:0000313" key="17">
    <source>
        <dbReference type="EMBL" id="RZF38895.1"/>
    </source>
</evidence>
<evidence type="ECO:0000313" key="18">
    <source>
        <dbReference type="Proteomes" id="UP000291343"/>
    </source>
</evidence>
<evidence type="ECO:0000256" key="4">
    <source>
        <dbReference type="ARBA" id="ARBA00022670"/>
    </source>
</evidence>
<dbReference type="InterPro" id="IPR000819">
    <property type="entry name" value="Peptidase_M17_C"/>
</dbReference>
<proteinExistence type="inferred from homology"/>
<dbReference type="GO" id="GO:0005737">
    <property type="term" value="C:cytoplasm"/>
    <property type="evidence" value="ECO:0007669"/>
    <property type="project" value="InterPro"/>
</dbReference>
<evidence type="ECO:0000256" key="13">
    <source>
        <dbReference type="ARBA" id="ARBA00047881"/>
    </source>
</evidence>
<dbReference type="AlphaFoldDB" id="A0A482WZD4"/>
<evidence type="ECO:0000256" key="6">
    <source>
        <dbReference type="ARBA" id="ARBA00023511"/>
    </source>
</evidence>
<keyword evidence="5" id="KW-0378">Hydrolase</keyword>
<evidence type="ECO:0000256" key="11">
    <source>
        <dbReference type="ARBA" id="ARBA00031564"/>
    </source>
</evidence>
<comment type="catalytic activity">
    <reaction evidence="6">
        <text>an S-substituted L-cysteinylglycine + H2O = an S-substituted L-cysteine + glycine</text>
        <dbReference type="Rhea" id="RHEA:60444"/>
        <dbReference type="ChEBI" id="CHEBI:15377"/>
        <dbReference type="ChEBI" id="CHEBI:57305"/>
        <dbReference type="ChEBI" id="CHEBI:58717"/>
        <dbReference type="ChEBI" id="CHEBI:143103"/>
        <dbReference type="EC" id="3.4.13.23"/>
    </reaction>
    <physiologicalReaction direction="left-to-right" evidence="6">
        <dbReference type="Rhea" id="RHEA:60445"/>
    </physiologicalReaction>
</comment>
<dbReference type="GO" id="GO:0030145">
    <property type="term" value="F:manganese ion binding"/>
    <property type="evidence" value="ECO:0007669"/>
    <property type="project" value="InterPro"/>
</dbReference>
<evidence type="ECO:0000256" key="10">
    <source>
        <dbReference type="ARBA" id="ARBA00030997"/>
    </source>
</evidence>
<feature type="domain" description="Cytosol aminopeptidase" evidence="15">
    <location>
        <begin position="200"/>
        <end position="447"/>
    </location>
</feature>
<comment type="caution">
    <text evidence="17">The sequence shown here is derived from an EMBL/GenBank/DDBJ whole genome shotgun (WGS) entry which is preliminary data.</text>
</comment>
<accession>A0A482WZD4</accession>
<dbReference type="Gene3D" id="3.40.630.10">
    <property type="entry name" value="Zn peptidases"/>
    <property type="match status" value="1"/>
</dbReference>
<keyword evidence="3" id="KW-0031">Aminopeptidase</keyword>
<dbReference type="PANTHER" id="PTHR11963">
    <property type="entry name" value="LEUCINE AMINOPEPTIDASE-RELATED"/>
    <property type="match status" value="1"/>
</dbReference>
<evidence type="ECO:0000259" key="16">
    <source>
        <dbReference type="Pfam" id="PF02789"/>
    </source>
</evidence>
<feature type="domain" description="Peptidase M17 leucyl aminopeptidase N-terminal" evidence="16">
    <location>
        <begin position="40"/>
        <end position="168"/>
    </location>
</feature>
<comment type="function">
    <text evidence="12">Cytosolic metallopeptidase that catalyzes the removal of unsubstituted N-terminal hydrophobic amino acids from various peptides. The presence of Zn(2+) ions is essential for the peptidase activity, and the association with other cofactors can modulate the substrate spectificity of the enzyme. For instance, in the presence of Mn(2+), it displays a specific Cys-Gly hydrolyzing activity of Cys-Gly-S-conjugates. Involved in the metabolism of glutathione and in the degradation of glutathione S-conjugates, which may play a role in the control of the cell redox status.</text>
</comment>
<dbReference type="SMR" id="A0A482WZD4"/>
<dbReference type="STRING" id="195883.A0A482WZD4"/>